<dbReference type="VEuPathDB" id="VectorBase:RPRC014121"/>
<dbReference type="EMBL" id="ACPB03023099">
    <property type="status" value="NOT_ANNOTATED_CDS"/>
    <property type="molecule type" value="Genomic_DNA"/>
</dbReference>
<accession>T1ICV1</accession>
<proteinExistence type="predicted"/>
<organism evidence="1 2">
    <name type="scientific">Rhodnius prolixus</name>
    <name type="common">Triatomid bug</name>
    <dbReference type="NCBI Taxonomy" id="13249"/>
    <lineage>
        <taxon>Eukaryota</taxon>
        <taxon>Metazoa</taxon>
        <taxon>Ecdysozoa</taxon>
        <taxon>Arthropoda</taxon>
        <taxon>Hexapoda</taxon>
        <taxon>Insecta</taxon>
        <taxon>Pterygota</taxon>
        <taxon>Neoptera</taxon>
        <taxon>Paraneoptera</taxon>
        <taxon>Hemiptera</taxon>
        <taxon>Heteroptera</taxon>
        <taxon>Panheteroptera</taxon>
        <taxon>Cimicomorpha</taxon>
        <taxon>Reduviidae</taxon>
        <taxon>Triatominae</taxon>
        <taxon>Rhodnius</taxon>
    </lineage>
</organism>
<dbReference type="Proteomes" id="UP000015103">
    <property type="component" value="Unassembled WGS sequence"/>
</dbReference>
<sequence>ICLSNESGLTLEEKINVLEDFAKTKSSHRQLAERGKIEEEGVVLRIRVFKNEEKERIETEREREMKCTLRHRHRQQAVYSIQRVVVCCWFVRGVSQARHEASSLGVVKDNLLSLLHHTTTLHQWREPTQLHNSKTVCPPHPTLGLLH</sequence>
<evidence type="ECO:0000313" key="1">
    <source>
        <dbReference type="EnsemblMetazoa" id="RPRC014121-PA"/>
    </source>
</evidence>
<keyword evidence="2" id="KW-1185">Reference proteome</keyword>
<reference evidence="1" key="1">
    <citation type="submission" date="2015-05" db="UniProtKB">
        <authorList>
            <consortium name="EnsemblMetazoa"/>
        </authorList>
    </citation>
    <scope>IDENTIFICATION</scope>
</reference>
<evidence type="ECO:0000313" key="2">
    <source>
        <dbReference type="Proteomes" id="UP000015103"/>
    </source>
</evidence>
<name>T1ICV1_RHOPR</name>
<dbReference type="EnsemblMetazoa" id="RPRC014121-RA">
    <property type="protein sequence ID" value="RPRC014121-PA"/>
    <property type="gene ID" value="RPRC014121"/>
</dbReference>
<dbReference type="InParanoid" id="T1ICV1"/>
<dbReference type="EMBL" id="ACPB03023100">
    <property type="status" value="NOT_ANNOTATED_CDS"/>
    <property type="molecule type" value="Genomic_DNA"/>
</dbReference>
<protein>
    <submittedName>
        <fullName evidence="1">Uncharacterized protein</fullName>
    </submittedName>
</protein>
<dbReference type="HOGENOM" id="CLU_1772793_0_0_1"/>
<dbReference type="AlphaFoldDB" id="T1ICV1"/>